<keyword evidence="2" id="KW-0812">Transmembrane</keyword>
<feature type="compositionally biased region" description="Acidic residues" evidence="1">
    <location>
        <begin position="137"/>
        <end position="147"/>
    </location>
</feature>
<organism evidence="3 4">
    <name type="scientific">Gilvimarinus xylanilyticus</name>
    <dbReference type="NCBI Taxonomy" id="2944139"/>
    <lineage>
        <taxon>Bacteria</taxon>
        <taxon>Pseudomonadati</taxon>
        <taxon>Pseudomonadota</taxon>
        <taxon>Gammaproteobacteria</taxon>
        <taxon>Cellvibrionales</taxon>
        <taxon>Cellvibrionaceae</taxon>
        <taxon>Gilvimarinus</taxon>
    </lineage>
</organism>
<dbReference type="AlphaFoldDB" id="A0A9X2KTE4"/>
<keyword evidence="2" id="KW-0472">Membrane</keyword>
<evidence type="ECO:0000313" key="3">
    <source>
        <dbReference type="EMBL" id="MCP8899831.1"/>
    </source>
</evidence>
<sequence length="154" mass="16951">MPRKTPVNQIIAFIAIAGGIIALSVLATLHVLDVPVGEFGVRVGERLGKTYHHATMTDAQLGCEQQTREAFKSRIKTLHMDSFSSRYDQAQGQYKVFLEAMIYPDSDRAGPLRELFITCNVHAQSGQIESFQFAGDSEGEVGPDGEEPTNYFGL</sequence>
<name>A0A9X2KTE4_9GAMM</name>
<protein>
    <submittedName>
        <fullName evidence="3">Uncharacterized protein</fullName>
    </submittedName>
</protein>
<accession>A0A9X2KTE4</accession>
<keyword evidence="2" id="KW-1133">Transmembrane helix</keyword>
<evidence type="ECO:0000256" key="1">
    <source>
        <dbReference type="SAM" id="MobiDB-lite"/>
    </source>
</evidence>
<dbReference type="RefSeq" id="WP_253968129.1">
    <property type="nucleotide sequence ID" value="NZ_JAMFTH010000003.1"/>
</dbReference>
<evidence type="ECO:0000256" key="2">
    <source>
        <dbReference type="SAM" id="Phobius"/>
    </source>
</evidence>
<feature type="transmembrane region" description="Helical" evidence="2">
    <location>
        <begin position="12"/>
        <end position="32"/>
    </location>
</feature>
<comment type="caution">
    <text evidence="3">The sequence shown here is derived from an EMBL/GenBank/DDBJ whole genome shotgun (WGS) entry which is preliminary data.</text>
</comment>
<keyword evidence="4" id="KW-1185">Reference proteome</keyword>
<dbReference type="Proteomes" id="UP001139319">
    <property type="component" value="Unassembled WGS sequence"/>
</dbReference>
<evidence type="ECO:0000313" key="4">
    <source>
        <dbReference type="Proteomes" id="UP001139319"/>
    </source>
</evidence>
<reference evidence="3" key="1">
    <citation type="submission" date="2022-05" db="EMBL/GenBank/DDBJ databases">
        <authorList>
            <person name="Sun H.-N."/>
        </authorList>
    </citation>
    <scope>NUCLEOTIDE SEQUENCE</scope>
    <source>
        <strain evidence="3">HB14</strain>
    </source>
</reference>
<proteinExistence type="predicted"/>
<reference evidence="3" key="2">
    <citation type="submission" date="2023-01" db="EMBL/GenBank/DDBJ databases">
        <title>Gilvimarinus xylanilyticus HB14 isolated from Caulerpa lentillifera aquaculture base in Hainan, China.</title>
        <authorList>
            <person name="Zhang Y.-J."/>
        </authorList>
    </citation>
    <scope>NUCLEOTIDE SEQUENCE</scope>
    <source>
        <strain evidence="3">HB14</strain>
    </source>
</reference>
<dbReference type="EMBL" id="JAMFTH010000003">
    <property type="protein sequence ID" value="MCP8899831.1"/>
    <property type="molecule type" value="Genomic_DNA"/>
</dbReference>
<gene>
    <name evidence="3" type="ORF">M6D89_11030</name>
</gene>
<feature type="region of interest" description="Disordered" evidence="1">
    <location>
        <begin position="135"/>
        <end position="154"/>
    </location>
</feature>